<sequence length="115" mass="12592">MPVSLNAMQYLRSIPIPLPTPPPTPPPPSSPPPPAPDMPDMYPGPPLKSEKHPSALLHVGKKTPARPKSACVIRPTIFDTGAEVLTSDASAVPFRRARRITISGPDYWRERVKRQ</sequence>
<feature type="compositionally biased region" description="Pro residues" evidence="1">
    <location>
        <begin position="16"/>
        <end position="46"/>
    </location>
</feature>
<accession>A0A4U0X1V4</accession>
<feature type="region of interest" description="Disordered" evidence="1">
    <location>
        <begin position="14"/>
        <end position="52"/>
    </location>
</feature>
<keyword evidence="3" id="KW-1185">Reference proteome</keyword>
<reference evidence="2 3" key="1">
    <citation type="submission" date="2017-03" db="EMBL/GenBank/DDBJ databases">
        <title>Genomes of endolithic fungi from Antarctica.</title>
        <authorList>
            <person name="Coleine C."/>
            <person name="Masonjones S."/>
            <person name="Stajich J.E."/>
        </authorList>
    </citation>
    <scope>NUCLEOTIDE SEQUENCE [LARGE SCALE GENOMIC DNA]</scope>
    <source>
        <strain evidence="2 3">CCFEE 5184</strain>
    </source>
</reference>
<dbReference type="EMBL" id="NAJQ01000468">
    <property type="protein sequence ID" value="TKA69088.1"/>
    <property type="molecule type" value="Genomic_DNA"/>
</dbReference>
<evidence type="ECO:0000313" key="2">
    <source>
        <dbReference type="EMBL" id="TKA69088.1"/>
    </source>
</evidence>
<gene>
    <name evidence="2" type="ORF">B0A55_09833</name>
</gene>
<evidence type="ECO:0000256" key="1">
    <source>
        <dbReference type="SAM" id="MobiDB-lite"/>
    </source>
</evidence>
<dbReference type="Proteomes" id="UP000309340">
    <property type="component" value="Unassembled WGS sequence"/>
</dbReference>
<proteinExistence type="predicted"/>
<evidence type="ECO:0000313" key="3">
    <source>
        <dbReference type="Proteomes" id="UP000309340"/>
    </source>
</evidence>
<organism evidence="2 3">
    <name type="scientific">Friedmanniomyces simplex</name>
    <dbReference type="NCBI Taxonomy" id="329884"/>
    <lineage>
        <taxon>Eukaryota</taxon>
        <taxon>Fungi</taxon>
        <taxon>Dikarya</taxon>
        <taxon>Ascomycota</taxon>
        <taxon>Pezizomycotina</taxon>
        <taxon>Dothideomycetes</taxon>
        <taxon>Dothideomycetidae</taxon>
        <taxon>Mycosphaerellales</taxon>
        <taxon>Teratosphaeriaceae</taxon>
        <taxon>Friedmanniomyces</taxon>
    </lineage>
</organism>
<dbReference type="AlphaFoldDB" id="A0A4U0X1V4"/>
<protein>
    <submittedName>
        <fullName evidence="2">Uncharacterized protein</fullName>
    </submittedName>
</protein>
<name>A0A4U0X1V4_9PEZI</name>
<comment type="caution">
    <text evidence="2">The sequence shown here is derived from an EMBL/GenBank/DDBJ whole genome shotgun (WGS) entry which is preliminary data.</text>
</comment>